<evidence type="ECO:0000313" key="2">
    <source>
        <dbReference type="EMBL" id="QOL31698.1"/>
    </source>
</evidence>
<accession>A0A261GB89</accession>
<evidence type="ECO:0000313" key="1">
    <source>
        <dbReference type="EMBL" id="OZG68246.1"/>
    </source>
</evidence>
<organism evidence="1 3">
    <name type="scientific">Bifidobacterium eulemuris</name>
    <dbReference type="NCBI Taxonomy" id="1765219"/>
    <lineage>
        <taxon>Bacteria</taxon>
        <taxon>Bacillati</taxon>
        <taxon>Actinomycetota</taxon>
        <taxon>Actinomycetes</taxon>
        <taxon>Bifidobacteriales</taxon>
        <taxon>Bifidobacteriaceae</taxon>
        <taxon>Bifidobacterium</taxon>
    </lineage>
</organism>
<dbReference type="KEGG" id="beu:BE0216_03895"/>
<dbReference type="RefSeq" id="WP_094636837.1">
    <property type="nucleotide sequence ID" value="NZ_CP062938.1"/>
</dbReference>
<gene>
    <name evidence="2" type="ORF">BE0216_03895</name>
    <name evidence="1" type="ORF">BEUL_1259</name>
</gene>
<dbReference type="EMBL" id="CP062938">
    <property type="protein sequence ID" value="QOL31698.1"/>
    <property type="molecule type" value="Genomic_DNA"/>
</dbReference>
<sequence length="193" mass="21137">MVDVNVVADGDKVLLYSPYDAECVKDCRQMGGKWDSGRRAWAFDKRDMERVERIAAKYFGYTPSSGAAGEGELVDVRFKAEDFYHAGEIRVGDRRLVWRTDRDRPVHFAVGVVVVEGRFGDSGGSAKNPSVGDTEGIVLEARGLPASVLEGVDTGLYELVSNAPDVTALRAERARLLERVAEIDALLAETAEK</sequence>
<evidence type="ECO:0000313" key="3">
    <source>
        <dbReference type="Proteomes" id="UP000216057"/>
    </source>
</evidence>
<dbReference type="Proteomes" id="UP000216057">
    <property type="component" value="Unassembled WGS sequence"/>
</dbReference>
<evidence type="ECO:0000313" key="4">
    <source>
        <dbReference type="Proteomes" id="UP000593943"/>
    </source>
</evidence>
<dbReference type="EMBL" id="MWWZ01000006">
    <property type="protein sequence ID" value="OZG68246.1"/>
    <property type="molecule type" value="Genomic_DNA"/>
</dbReference>
<dbReference type="AlphaFoldDB" id="A0A261GB89"/>
<keyword evidence="4" id="KW-1185">Reference proteome</keyword>
<reference evidence="1 3" key="1">
    <citation type="journal article" date="2017" name="BMC Genomics">
        <title>Comparative genomic and phylogenomic analyses of the Bifidobacteriaceae family.</title>
        <authorList>
            <person name="Lugli G.A."/>
            <person name="Milani C."/>
            <person name="Turroni F."/>
            <person name="Duranti S."/>
            <person name="Mancabelli L."/>
            <person name="Mangifesta M."/>
            <person name="Ferrario C."/>
            <person name="Modesto M."/>
            <person name="Mattarelli P."/>
            <person name="Jiri K."/>
            <person name="van Sinderen D."/>
            <person name="Ventura M."/>
        </authorList>
    </citation>
    <scope>NUCLEOTIDE SEQUENCE [LARGE SCALE GENOMIC DNA]</scope>
    <source>
        <strain evidence="1 3">DSM 100216</strain>
    </source>
</reference>
<name>A0A261GB89_9BIFI</name>
<reference evidence="2 4" key="2">
    <citation type="submission" date="2020-10" db="EMBL/GenBank/DDBJ databases">
        <title>Genome sequencing of Bifidobacterium eulemuris_DSMZ_100216.</title>
        <authorList>
            <person name="Kim J."/>
        </authorList>
    </citation>
    <scope>NUCLEOTIDE SEQUENCE [LARGE SCALE GENOMIC DNA]</scope>
    <source>
        <strain evidence="2 4">DSM 100216</strain>
    </source>
</reference>
<dbReference type="Proteomes" id="UP000593943">
    <property type="component" value="Chromosome"/>
</dbReference>
<proteinExistence type="predicted"/>
<dbReference type="OrthoDB" id="4556252at2"/>
<protein>
    <submittedName>
        <fullName evidence="1">Uncharacterized protein</fullName>
    </submittedName>
</protein>